<organism evidence="2 3">
    <name type="scientific">Gluconobacter wancherniae NBRC 103581</name>
    <dbReference type="NCBI Taxonomy" id="656744"/>
    <lineage>
        <taxon>Bacteria</taxon>
        <taxon>Pseudomonadati</taxon>
        <taxon>Pseudomonadota</taxon>
        <taxon>Alphaproteobacteria</taxon>
        <taxon>Acetobacterales</taxon>
        <taxon>Acetobacteraceae</taxon>
        <taxon>Gluconobacter</taxon>
    </lineage>
</organism>
<dbReference type="OrthoDB" id="8419862at2"/>
<keyword evidence="3" id="KW-1185">Reference proteome</keyword>
<dbReference type="RefSeq" id="WP_146795033.1">
    <property type="nucleotide sequence ID" value="NZ_BARC01000013.1"/>
</dbReference>
<evidence type="ECO:0000313" key="2">
    <source>
        <dbReference type="EMBL" id="GEK93495.1"/>
    </source>
</evidence>
<sequence length="150" mass="16346">MTGSIIWSIVLAIHLLSMAYWVGGSIYSTLVVRSTLGLLDAGPRQSVQLQGYTRFFRGLWQVVPFSLLSGWALVLHEGGFGAVAWPVNLMQVLAIVMAALFVSTVYGPFRRARRALRPQAGLFDTLRHRTAMMAGLGVLTILVAAMARGL</sequence>
<feature type="transmembrane region" description="Helical" evidence="1">
    <location>
        <begin position="6"/>
        <end position="23"/>
    </location>
</feature>
<comment type="caution">
    <text evidence="2">The sequence shown here is derived from an EMBL/GenBank/DDBJ whole genome shotgun (WGS) entry which is preliminary data.</text>
</comment>
<protein>
    <recommendedName>
        <fullName evidence="4">Copper resistance protein D domain-containing protein</fullName>
    </recommendedName>
</protein>
<proteinExistence type="predicted"/>
<dbReference type="EMBL" id="BJUZ01000001">
    <property type="protein sequence ID" value="GEK93495.1"/>
    <property type="molecule type" value="Genomic_DNA"/>
</dbReference>
<keyword evidence="1" id="KW-0472">Membrane</keyword>
<evidence type="ECO:0000313" key="3">
    <source>
        <dbReference type="Proteomes" id="UP000321230"/>
    </source>
</evidence>
<keyword evidence="1" id="KW-1133">Transmembrane helix</keyword>
<keyword evidence="1" id="KW-0812">Transmembrane</keyword>
<feature type="transmembrane region" description="Helical" evidence="1">
    <location>
        <begin position="88"/>
        <end position="109"/>
    </location>
</feature>
<gene>
    <name evidence="2" type="ORF">GWA01_12650</name>
</gene>
<evidence type="ECO:0008006" key="4">
    <source>
        <dbReference type="Google" id="ProtNLM"/>
    </source>
</evidence>
<feature type="transmembrane region" description="Helical" evidence="1">
    <location>
        <begin position="58"/>
        <end position="76"/>
    </location>
</feature>
<reference evidence="2 3" key="1">
    <citation type="submission" date="2019-07" db="EMBL/GenBank/DDBJ databases">
        <title>Whole genome shotgun sequence of Gluconobacter wancherniae NBRC 103581.</title>
        <authorList>
            <person name="Hosoyama A."/>
            <person name="Uohara A."/>
            <person name="Ohji S."/>
            <person name="Ichikawa N."/>
        </authorList>
    </citation>
    <scope>NUCLEOTIDE SEQUENCE [LARGE SCALE GENOMIC DNA]</scope>
    <source>
        <strain evidence="2 3">NBRC 103581</strain>
    </source>
</reference>
<name>A0A511AZ59_9PROT</name>
<dbReference type="Proteomes" id="UP000321230">
    <property type="component" value="Unassembled WGS sequence"/>
</dbReference>
<accession>A0A511AZ59</accession>
<feature type="transmembrane region" description="Helical" evidence="1">
    <location>
        <begin position="130"/>
        <end position="147"/>
    </location>
</feature>
<dbReference type="AlphaFoldDB" id="A0A511AZ59"/>
<evidence type="ECO:0000256" key="1">
    <source>
        <dbReference type="SAM" id="Phobius"/>
    </source>
</evidence>